<protein>
    <submittedName>
        <fullName evidence="1">Uncharacterized protein</fullName>
    </submittedName>
</protein>
<evidence type="ECO:0000313" key="1">
    <source>
        <dbReference type="EMBL" id="ONI40664.1"/>
    </source>
</evidence>
<reference evidence="1" key="1">
    <citation type="submission" date="2016-08" db="EMBL/GenBank/DDBJ databases">
        <authorList>
            <person name="Ngugi D.K."/>
            <person name="Miyake S."/>
            <person name="Stingl U."/>
        </authorList>
    </citation>
    <scope>NUCLEOTIDE SEQUENCE</scope>
    <source>
        <strain evidence="1">SCG-B11WGA-EpuloA1</strain>
    </source>
</reference>
<sequence length="111" mass="12283">MKILSVPVGVAIGLSCLLGIQFTRGLSPTYVTQALFTGADSFPIMAIPLFILIGELMGTGRSFKTYIKCIVAACWMLYGHNSSNPSFSTNLTTNCKISWIRFYSFWFNYGC</sequence>
<keyword evidence="2" id="KW-1185">Reference proteome</keyword>
<name>A0ACC8XCR9_9FIRM</name>
<dbReference type="EMBL" id="LJDB01000047">
    <property type="protein sequence ID" value="ONI40664.1"/>
    <property type="molecule type" value="Genomic_DNA"/>
</dbReference>
<accession>A0ACC8XCR9</accession>
<proteinExistence type="predicted"/>
<comment type="caution">
    <text evidence="1">The sequence shown here is derived from an EMBL/GenBank/DDBJ whole genome shotgun (WGS) entry which is preliminary data.</text>
</comment>
<organism evidence="1 2">
    <name type="scientific">Candidatus Epulonipiscium fishelsonii</name>
    <dbReference type="NCBI Taxonomy" id="77094"/>
    <lineage>
        <taxon>Bacteria</taxon>
        <taxon>Bacillati</taxon>
        <taxon>Bacillota</taxon>
        <taxon>Clostridia</taxon>
        <taxon>Lachnospirales</taxon>
        <taxon>Lachnospiraceae</taxon>
        <taxon>Candidatus Epulonipiscium</taxon>
    </lineage>
</organism>
<gene>
    <name evidence="1" type="ORF">AN396_05660</name>
</gene>
<dbReference type="Proteomes" id="UP000188605">
    <property type="component" value="Unassembled WGS sequence"/>
</dbReference>
<evidence type="ECO:0000313" key="2">
    <source>
        <dbReference type="Proteomes" id="UP000188605"/>
    </source>
</evidence>